<dbReference type="RefSeq" id="WP_028126511.1">
    <property type="nucleotide sequence ID" value="NZ_PHNE01000001.1"/>
</dbReference>
<protein>
    <recommendedName>
        <fullName evidence="2">J domain-containing protein</fullName>
    </recommendedName>
</protein>
<dbReference type="Pfam" id="PF00226">
    <property type="entry name" value="DnaJ"/>
    <property type="match status" value="1"/>
</dbReference>
<comment type="caution">
    <text evidence="3">The sequence shown here is derived from an EMBL/GenBank/DDBJ whole genome shotgun (WGS) entry which is preliminary data.</text>
</comment>
<dbReference type="PROSITE" id="PS50076">
    <property type="entry name" value="DNAJ_2"/>
    <property type="match status" value="1"/>
</dbReference>
<dbReference type="PRINTS" id="PR00625">
    <property type="entry name" value="JDOMAIN"/>
</dbReference>
<organism evidence="3 4">
    <name type="scientific">Williamsoniiplasma lucivorax</name>
    <dbReference type="NCBI Taxonomy" id="209274"/>
    <lineage>
        <taxon>Bacteria</taxon>
        <taxon>Bacillati</taxon>
        <taxon>Mycoplasmatota</taxon>
        <taxon>Mollicutes</taxon>
        <taxon>Entomoplasmatales</taxon>
        <taxon>Williamsoniiplasma</taxon>
    </lineage>
</organism>
<dbReference type="SUPFAM" id="SSF46565">
    <property type="entry name" value="Chaperone J-domain"/>
    <property type="match status" value="1"/>
</dbReference>
<feature type="domain" description="J" evidence="2">
    <location>
        <begin position="232"/>
        <end position="290"/>
    </location>
</feature>
<dbReference type="InterPro" id="IPR036869">
    <property type="entry name" value="J_dom_sf"/>
</dbReference>
<evidence type="ECO:0000313" key="4">
    <source>
        <dbReference type="Proteomes" id="UP000237865"/>
    </source>
</evidence>
<dbReference type="InterPro" id="IPR001623">
    <property type="entry name" value="DnaJ_domain"/>
</dbReference>
<keyword evidence="1" id="KW-0472">Membrane</keyword>
<keyword evidence="4" id="KW-1185">Reference proteome</keyword>
<keyword evidence="1" id="KW-1133">Transmembrane helix</keyword>
<dbReference type="Proteomes" id="UP000237865">
    <property type="component" value="Unassembled WGS sequence"/>
</dbReference>
<evidence type="ECO:0000256" key="1">
    <source>
        <dbReference type="SAM" id="Phobius"/>
    </source>
</evidence>
<accession>A0A2S5REN5</accession>
<proteinExistence type="predicted"/>
<evidence type="ECO:0000313" key="3">
    <source>
        <dbReference type="EMBL" id="PPE05786.1"/>
    </source>
</evidence>
<gene>
    <name evidence="3" type="ORF">ELUCI_v1c00740</name>
</gene>
<dbReference type="CDD" id="cd06257">
    <property type="entry name" value="DnaJ"/>
    <property type="match status" value="1"/>
</dbReference>
<dbReference type="Gene3D" id="1.10.287.110">
    <property type="entry name" value="DnaJ domain"/>
    <property type="match status" value="1"/>
</dbReference>
<dbReference type="EMBL" id="PHNE01000001">
    <property type="protein sequence ID" value="PPE05786.1"/>
    <property type="molecule type" value="Genomic_DNA"/>
</dbReference>
<keyword evidence="1" id="KW-0812">Transmembrane</keyword>
<dbReference type="AlphaFoldDB" id="A0A2S5REN5"/>
<name>A0A2S5REN5_9MOLU</name>
<evidence type="ECO:0000259" key="2">
    <source>
        <dbReference type="PROSITE" id="PS50076"/>
    </source>
</evidence>
<reference evidence="3 4" key="1">
    <citation type="submission" date="2017-11" db="EMBL/GenBank/DDBJ databases">
        <title>Genome sequence of Entomoplasma lucivorax PIPN-2 (ATCC 49196).</title>
        <authorList>
            <person name="Lo W.-S."/>
            <person name="Gasparich G.E."/>
            <person name="Kuo C.-H."/>
        </authorList>
    </citation>
    <scope>NUCLEOTIDE SEQUENCE [LARGE SCALE GENOMIC DNA]</scope>
    <source>
        <strain evidence="3 4">PIPN-2</strain>
    </source>
</reference>
<feature type="transmembrane region" description="Helical" evidence="1">
    <location>
        <begin position="6"/>
        <end position="23"/>
    </location>
</feature>
<dbReference type="SMART" id="SM00271">
    <property type="entry name" value="DnaJ"/>
    <property type="match status" value="1"/>
</dbReference>
<sequence>MLGLIPGLACLVGLGIYYLFKFYKRKRDEKALDVNIFEENKFEWIDDSEMTILIPKYNIEEDFIFDSSFSDYDNITDWLEEKGLNDNRVDDVIEAINYSESIFQNEWNRLEETFNEVLDSTPEPEEDPDEPEYAISTKYQILFLDELRKNTIKFFIFETIPYIIKQALNLNSNFFENNDQIDKLLDKTIENFVASMEESLKKHISDFLTEVESEPKNSYYNNSDSLINDLEKAYWILGLTSDVNDEELKKVYLQLSKIYHPDAAGTKNTEFKMTEINNAYNLIKKNKNIK</sequence>